<dbReference type="EMBL" id="CAJVCH010526908">
    <property type="protein sequence ID" value="CAG7822613.1"/>
    <property type="molecule type" value="Genomic_DNA"/>
</dbReference>
<proteinExistence type="predicted"/>
<sequence length="113" mass="12315">MSSTVSVNLSVKKPRSGSSSGIGAGHSTAEQNNNELPVVPEDGVPFGIKIKPKVSNRHVSSQTSARKKKRSLRRKNSIEWVLPEYVEPRGRRVNHGTGDYATSTETDRNSSVL</sequence>
<feature type="region of interest" description="Disordered" evidence="1">
    <location>
        <begin position="1"/>
        <end position="113"/>
    </location>
</feature>
<organism evidence="2 3">
    <name type="scientific">Allacma fusca</name>
    <dbReference type="NCBI Taxonomy" id="39272"/>
    <lineage>
        <taxon>Eukaryota</taxon>
        <taxon>Metazoa</taxon>
        <taxon>Ecdysozoa</taxon>
        <taxon>Arthropoda</taxon>
        <taxon>Hexapoda</taxon>
        <taxon>Collembola</taxon>
        <taxon>Symphypleona</taxon>
        <taxon>Sminthuridae</taxon>
        <taxon>Allacma</taxon>
    </lineage>
</organism>
<comment type="caution">
    <text evidence="2">The sequence shown here is derived from an EMBL/GenBank/DDBJ whole genome shotgun (WGS) entry which is preliminary data.</text>
</comment>
<evidence type="ECO:0000313" key="2">
    <source>
        <dbReference type="EMBL" id="CAG7822613.1"/>
    </source>
</evidence>
<protein>
    <submittedName>
        <fullName evidence="2">Uncharacterized protein</fullName>
    </submittedName>
</protein>
<feature type="compositionally biased region" description="Polar residues" evidence="1">
    <location>
        <begin position="100"/>
        <end position="113"/>
    </location>
</feature>
<dbReference type="Proteomes" id="UP000708208">
    <property type="component" value="Unassembled WGS sequence"/>
</dbReference>
<name>A0A8J2PGL6_9HEXA</name>
<feature type="non-terminal residue" evidence="2">
    <location>
        <position position="113"/>
    </location>
</feature>
<keyword evidence="3" id="KW-1185">Reference proteome</keyword>
<accession>A0A8J2PGL6</accession>
<evidence type="ECO:0000256" key="1">
    <source>
        <dbReference type="SAM" id="MobiDB-lite"/>
    </source>
</evidence>
<evidence type="ECO:0000313" key="3">
    <source>
        <dbReference type="Proteomes" id="UP000708208"/>
    </source>
</evidence>
<feature type="non-terminal residue" evidence="2">
    <location>
        <position position="1"/>
    </location>
</feature>
<reference evidence="2" key="1">
    <citation type="submission" date="2021-06" db="EMBL/GenBank/DDBJ databases">
        <authorList>
            <person name="Hodson N. C."/>
            <person name="Mongue J. A."/>
            <person name="Jaron S. K."/>
        </authorList>
    </citation>
    <scope>NUCLEOTIDE SEQUENCE</scope>
</reference>
<feature type="compositionally biased region" description="Basic residues" evidence="1">
    <location>
        <begin position="65"/>
        <end position="75"/>
    </location>
</feature>
<dbReference type="AlphaFoldDB" id="A0A8J2PGL6"/>
<gene>
    <name evidence="2" type="ORF">AFUS01_LOCUS32875</name>
</gene>
<feature type="compositionally biased region" description="Low complexity" evidence="1">
    <location>
        <begin position="16"/>
        <end position="27"/>
    </location>
</feature>